<dbReference type="PROSITE" id="PS00798">
    <property type="entry name" value="ALDOKETO_REDUCTASE_1"/>
    <property type="match status" value="1"/>
</dbReference>
<organism evidence="5 6">
    <name type="scientific">Daphnia galeata</name>
    <dbReference type="NCBI Taxonomy" id="27404"/>
    <lineage>
        <taxon>Eukaryota</taxon>
        <taxon>Metazoa</taxon>
        <taxon>Ecdysozoa</taxon>
        <taxon>Arthropoda</taxon>
        <taxon>Crustacea</taxon>
        <taxon>Branchiopoda</taxon>
        <taxon>Diplostraca</taxon>
        <taxon>Cladocera</taxon>
        <taxon>Anomopoda</taxon>
        <taxon>Daphniidae</taxon>
        <taxon>Daphnia</taxon>
    </lineage>
</organism>
<evidence type="ECO:0000313" key="6">
    <source>
        <dbReference type="Proteomes" id="UP000789390"/>
    </source>
</evidence>
<protein>
    <recommendedName>
        <fullName evidence="4">NADP-dependent oxidoreductase domain-containing protein</fullName>
    </recommendedName>
</protein>
<dbReference type="InterPro" id="IPR036812">
    <property type="entry name" value="NAD(P)_OxRdtase_dom_sf"/>
</dbReference>
<dbReference type="Gene3D" id="3.20.20.100">
    <property type="entry name" value="NADP-dependent oxidoreductase domain"/>
    <property type="match status" value="1"/>
</dbReference>
<dbReference type="AlphaFoldDB" id="A0A8J2RQS9"/>
<dbReference type="PANTHER" id="PTHR11732">
    <property type="entry name" value="ALDO/KETO REDUCTASE"/>
    <property type="match status" value="1"/>
</dbReference>
<dbReference type="InterPro" id="IPR023210">
    <property type="entry name" value="NADP_OxRdtase_dom"/>
</dbReference>
<gene>
    <name evidence="5" type="ORF">DGAL_LOCUS11150</name>
</gene>
<sequence>MSVKISAVPLNNGYEMPLIGFGTANAYNDEIIRAVGDAIEAGYRHIDGASFYANEVEVGRAIRQKMKDEIVDRKDLFVVSKLWCTFMSPGLVEPALRRTLTDLQLNYLDLYVMHWPMAFEENADMIPNIPQDENGLVKCKDVDYVETWKSMESCVRHGLVRSIGVSNFNSQQLKRLLDHCSIKPVTNQVEVHVYLNQKPMIDLCRQSGIVVTAYGPLGRPGLSQDPVNDPVLLDDPIIKEMAVKYGRTVAQILLRYLTMQGLPVIPKSSNRARILENLSSLEFDLAAEDMATIDALNRDHRYLKNEWASHHPHYPFHIPY</sequence>
<evidence type="ECO:0000313" key="5">
    <source>
        <dbReference type="EMBL" id="CAH0107816.1"/>
    </source>
</evidence>
<feature type="active site" description="Proton donor" evidence="1">
    <location>
        <position position="52"/>
    </location>
</feature>
<feature type="binding site" evidence="2">
    <location>
        <position position="114"/>
    </location>
    <ligand>
        <name>substrate</name>
    </ligand>
</feature>
<comment type="caution">
    <text evidence="5">The sequence shown here is derived from an EMBL/GenBank/DDBJ whole genome shotgun (WGS) entry which is preliminary data.</text>
</comment>
<proteinExistence type="predicted"/>
<evidence type="ECO:0000256" key="2">
    <source>
        <dbReference type="PIRSR" id="PIRSR000097-2"/>
    </source>
</evidence>
<reference evidence="5" key="1">
    <citation type="submission" date="2021-11" db="EMBL/GenBank/DDBJ databases">
        <authorList>
            <person name="Schell T."/>
        </authorList>
    </citation>
    <scope>NUCLEOTIDE SEQUENCE</scope>
    <source>
        <strain evidence="5">M5</strain>
    </source>
</reference>
<dbReference type="EMBL" id="CAKKLH010000279">
    <property type="protein sequence ID" value="CAH0107816.1"/>
    <property type="molecule type" value="Genomic_DNA"/>
</dbReference>
<evidence type="ECO:0000259" key="4">
    <source>
        <dbReference type="Pfam" id="PF00248"/>
    </source>
</evidence>
<dbReference type="PIRSF" id="PIRSF000097">
    <property type="entry name" value="AKR"/>
    <property type="match status" value="1"/>
</dbReference>
<dbReference type="GO" id="GO:0016491">
    <property type="term" value="F:oxidoreductase activity"/>
    <property type="evidence" value="ECO:0007669"/>
    <property type="project" value="InterPro"/>
</dbReference>
<keyword evidence="6" id="KW-1185">Reference proteome</keyword>
<name>A0A8J2RQS9_9CRUS</name>
<evidence type="ECO:0000256" key="1">
    <source>
        <dbReference type="PIRSR" id="PIRSR000097-1"/>
    </source>
</evidence>
<feature type="domain" description="NADP-dependent oxidoreductase" evidence="4">
    <location>
        <begin position="19"/>
        <end position="297"/>
    </location>
</feature>
<dbReference type="Proteomes" id="UP000789390">
    <property type="component" value="Unassembled WGS sequence"/>
</dbReference>
<dbReference type="FunFam" id="3.20.20.100:FF:000023">
    <property type="entry name" value="aldose reductase"/>
    <property type="match status" value="1"/>
</dbReference>
<evidence type="ECO:0000256" key="3">
    <source>
        <dbReference type="PIRSR" id="PIRSR000097-3"/>
    </source>
</evidence>
<dbReference type="PRINTS" id="PR00069">
    <property type="entry name" value="ALDKETRDTASE"/>
</dbReference>
<dbReference type="Pfam" id="PF00248">
    <property type="entry name" value="Aldo_ket_red"/>
    <property type="match status" value="1"/>
</dbReference>
<dbReference type="SUPFAM" id="SSF51430">
    <property type="entry name" value="NAD(P)-linked oxidoreductase"/>
    <property type="match status" value="1"/>
</dbReference>
<dbReference type="OrthoDB" id="416253at2759"/>
<dbReference type="PROSITE" id="PS00062">
    <property type="entry name" value="ALDOKETO_REDUCTASE_2"/>
    <property type="match status" value="1"/>
</dbReference>
<dbReference type="InterPro" id="IPR018170">
    <property type="entry name" value="Aldo/ket_reductase_CS"/>
</dbReference>
<feature type="site" description="Lowers pKa of active site Tyr" evidence="3">
    <location>
        <position position="81"/>
    </location>
</feature>
<dbReference type="InterPro" id="IPR020471">
    <property type="entry name" value="AKR"/>
</dbReference>
<accession>A0A8J2RQS9</accession>